<evidence type="ECO:0000256" key="2">
    <source>
        <dbReference type="ARBA" id="ARBA00023002"/>
    </source>
</evidence>
<dbReference type="InterPro" id="IPR050857">
    <property type="entry name" value="D-2-hydroxyacid_DH"/>
</dbReference>
<protein>
    <submittedName>
        <fullName evidence="7">(S)-sulfolactate dehydrogenase</fullName>
        <ecNumber evidence="7">1.1.1.310</ecNumber>
    </submittedName>
</protein>
<dbReference type="Pfam" id="PF00389">
    <property type="entry name" value="2-Hacid_dh"/>
    <property type="match status" value="1"/>
</dbReference>
<dbReference type="Proteomes" id="UP000071641">
    <property type="component" value="Unassembled WGS sequence"/>
</dbReference>
<keyword evidence="3" id="KW-0520">NAD</keyword>
<evidence type="ECO:0000256" key="4">
    <source>
        <dbReference type="RuleBase" id="RU003719"/>
    </source>
</evidence>
<dbReference type="STRING" id="1796497.GCE9029_01312"/>
<evidence type="ECO:0000313" key="7">
    <source>
        <dbReference type="EMBL" id="CZF79194.1"/>
    </source>
</evidence>
<dbReference type="InterPro" id="IPR036291">
    <property type="entry name" value="NAD(P)-bd_dom_sf"/>
</dbReference>
<dbReference type="PANTHER" id="PTHR42789">
    <property type="entry name" value="D-ISOMER SPECIFIC 2-HYDROXYACID DEHYDROGENASE FAMILY PROTEIN (AFU_ORTHOLOGUE AFUA_6G10090)"/>
    <property type="match status" value="1"/>
</dbReference>
<proteinExistence type="inferred from homology"/>
<dbReference type="Pfam" id="PF02826">
    <property type="entry name" value="2-Hacid_dh_C"/>
    <property type="match status" value="1"/>
</dbReference>
<dbReference type="SUPFAM" id="SSF52283">
    <property type="entry name" value="Formate/glycerate dehydrogenase catalytic domain-like"/>
    <property type="match status" value="1"/>
</dbReference>
<dbReference type="EMBL" id="FIZX01000001">
    <property type="protein sequence ID" value="CZF79194.1"/>
    <property type="molecule type" value="Genomic_DNA"/>
</dbReference>
<evidence type="ECO:0000256" key="3">
    <source>
        <dbReference type="ARBA" id="ARBA00023027"/>
    </source>
</evidence>
<name>A0A128EYE4_9GAMM</name>
<dbReference type="OrthoDB" id="9805416at2"/>
<dbReference type="SUPFAM" id="SSF51735">
    <property type="entry name" value="NAD(P)-binding Rossmann-fold domains"/>
    <property type="match status" value="1"/>
</dbReference>
<comment type="similarity">
    <text evidence="1 4">Belongs to the D-isomer specific 2-hydroxyacid dehydrogenase family.</text>
</comment>
<keyword evidence="2 4" id="KW-0560">Oxidoreductase</keyword>
<dbReference type="CDD" id="cd12169">
    <property type="entry name" value="PGDH_like_1"/>
    <property type="match status" value="1"/>
</dbReference>
<feature type="domain" description="D-isomer specific 2-hydroxyacid dehydrogenase catalytic" evidence="5">
    <location>
        <begin position="18"/>
        <end position="310"/>
    </location>
</feature>
<dbReference type="AlphaFoldDB" id="A0A128EYE4"/>
<evidence type="ECO:0000313" key="8">
    <source>
        <dbReference type="Proteomes" id="UP000071641"/>
    </source>
</evidence>
<dbReference type="PANTHER" id="PTHR42789:SF1">
    <property type="entry name" value="D-ISOMER SPECIFIC 2-HYDROXYACID DEHYDROGENASE FAMILY PROTEIN (AFU_ORTHOLOGUE AFUA_6G10090)"/>
    <property type="match status" value="1"/>
</dbReference>
<sequence>MKIAILDDYQNVVKDLDGYSIIKGYDVRVLTKTYSEEALIEQLADVEALVLIRERTEITEALLTALPNLKVISQTGKISNHIDPELCAKYGVEILEGVGSPIAPSELCWTLIMAASRRVLPYAITLKAGIWQQSGSLGFGRRLDGLTLGIWGYGKIGRRIAQYAEAFNMNVVVWGSEFSRTQAQEDGFDATDTKASFFQQSDIVSLHLRLNEATRYCVTQEDLDQMKPDSLFVNISRAELVEPNALYHSLVATPSKSAALDVFENEPASLDREPLLSLPNVLATPHLGYVEKNSYELYFSAAFENLVNWAGKN</sequence>
<dbReference type="EC" id="1.1.1.310" evidence="7"/>
<reference evidence="8" key="1">
    <citation type="submission" date="2016-02" db="EMBL/GenBank/DDBJ databases">
        <authorList>
            <person name="Rodrigo-Torres Lidia"/>
            <person name="Arahal R.David."/>
        </authorList>
    </citation>
    <scope>NUCLEOTIDE SEQUENCE [LARGE SCALE GENOMIC DNA]</scope>
    <source>
        <strain evidence="8">CECT 9029</strain>
    </source>
</reference>
<feature type="domain" description="D-isomer specific 2-hydroxyacid dehydrogenase NAD-binding" evidence="6">
    <location>
        <begin position="110"/>
        <end position="288"/>
    </location>
</feature>
<organism evidence="7 8">
    <name type="scientific">Grimontia celer</name>
    <dbReference type="NCBI Taxonomy" id="1796497"/>
    <lineage>
        <taxon>Bacteria</taxon>
        <taxon>Pseudomonadati</taxon>
        <taxon>Pseudomonadota</taxon>
        <taxon>Gammaproteobacteria</taxon>
        <taxon>Vibrionales</taxon>
        <taxon>Vibrionaceae</taxon>
        <taxon>Grimontia</taxon>
    </lineage>
</organism>
<dbReference type="InterPro" id="IPR006139">
    <property type="entry name" value="D-isomer_2_OHA_DH_cat_dom"/>
</dbReference>
<dbReference type="Gene3D" id="3.40.50.720">
    <property type="entry name" value="NAD(P)-binding Rossmann-like Domain"/>
    <property type="match status" value="2"/>
</dbReference>
<dbReference type="RefSeq" id="WP_062661897.1">
    <property type="nucleotide sequence ID" value="NZ_FIZX01000001.1"/>
</dbReference>
<dbReference type="GO" id="GO:0102155">
    <property type="term" value="F:S-sulfolactate dehydrogenase activity"/>
    <property type="evidence" value="ECO:0007669"/>
    <property type="project" value="UniProtKB-EC"/>
</dbReference>
<dbReference type="InterPro" id="IPR006140">
    <property type="entry name" value="D-isomer_DH_NAD-bd"/>
</dbReference>
<evidence type="ECO:0000259" key="5">
    <source>
        <dbReference type="Pfam" id="PF00389"/>
    </source>
</evidence>
<accession>A0A128EYE4</accession>
<keyword evidence="8" id="KW-1185">Reference proteome</keyword>
<evidence type="ECO:0000259" key="6">
    <source>
        <dbReference type="Pfam" id="PF02826"/>
    </source>
</evidence>
<evidence type="ECO:0000256" key="1">
    <source>
        <dbReference type="ARBA" id="ARBA00005854"/>
    </source>
</evidence>
<dbReference type="GO" id="GO:0051287">
    <property type="term" value="F:NAD binding"/>
    <property type="evidence" value="ECO:0007669"/>
    <property type="project" value="InterPro"/>
</dbReference>
<gene>
    <name evidence="7" type="primary">slcC</name>
    <name evidence="7" type="ORF">GCE9029_01312</name>
</gene>